<feature type="binding site" evidence="7">
    <location>
        <position position="105"/>
    </location>
    <ligand>
        <name>Zn(2+)</name>
        <dbReference type="ChEBI" id="CHEBI:29105"/>
    </ligand>
</feature>
<dbReference type="InterPro" id="IPR001765">
    <property type="entry name" value="Carbonic_anhydrase"/>
</dbReference>
<sequence>MKKISLVVFTLFAFQTLIFAQAKKTKKTKKIETETITDSLKWRKEHYVVNRDSAYADPRLGLKKLMGGNKRFIEGKSIRPRQDAQTIKKLEFGQAPFATIVGCSDSRVPNEMVFDQGLGDLFIIRTAGQVSAAASYGSMEFATLKLKTKLIVVLGHTECGAVAAAVQRQENVPGHIVTLINEIKPAAAKSSHLYGDPVNNAVRQNVIDQVNSLRDLEPILHKKYVDGEILIVGAVYDVHTGKVEFLQETLLNLPQPKAK</sequence>
<dbReference type="AlphaFoldDB" id="A0A199XSG4"/>
<gene>
    <name evidence="9" type="primary">cynT</name>
    <name evidence="9" type="ORF">FLB_13570</name>
</gene>
<keyword evidence="4 7" id="KW-0862">Zinc</keyword>
<feature type="binding site" evidence="7">
    <location>
        <position position="103"/>
    </location>
    <ligand>
        <name>Zn(2+)</name>
        <dbReference type="ChEBI" id="CHEBI:29105"/>
    </ligand>
</feature>
<evidence type="ECO:0000313" key="9">
    <source>
        <dbReference type="EMBL" id="OAZ04362.1"/>
    </source>
</evidence>
<evidence type="ECO:0000256" key="5">
    <source>
        <dbReference type="ARBA" id="ARBA00023239"/>
    </source>
</evidence>
<name>A0A199XSG4_9FLAO</name>
<organism evidence="9 10">
    <name type="scientific">Flavobacterium succinicans</name>
    <dbReference type="NCBI Taxonomy" id="29536"/>
    <lineage>
        <taxon>Bacteria</taxon>
        <taxon>Pseudomonadati</taxon>
        <taxon>Bacteroidota</taxon>
        <taxon>Flavobacteriia</taxon>
        <taxon>Flavobacteriales</taxon>
        <taxon>Flavobacteriaceae</taxon>
        <taxon>Flavobacterium</taxon>
    </lineage>
</organism>
<evidence type="ECO:0000256" key="7">
    <source>
        <dbReference type="PIRSR" id="PIRSR601765-1"/>
    </source>
</evidence>
<accession>A0A199XSG4</accession>
<protein>
    <recommendedName>
        <fullName evidence="2">carbonic anhydrase</fullName>
        <ecNumber evidence="2">4.2.1.1</ecNumber>
    </recommendedName>
</protein>
<dbReference type="EMBL" id="JMTM01000035">
    <property type="protein sequence ID" value="OAZ04362.1"/>
    <property type="molecule type" value="Genomic_DNA"/>
</dbReference>
<dbReference type="PANTHER" id="PTHR11002">
    <property type="entry name" value="CARBONIC ANHYDRASE"/>
    <property type="match status" value="1"/>
</dbReference>
<feature type="binding site" evidence="7">
    <location>
        <position position="159"/>
    </location>
    <ligand>
        <name>Zn(2+)</name>
        <dbReference type="ChEBI" id="CHEBI:29105"/>
    </ligand>
</feature>
<dbReference type="SMART" id="SM00947">
    <property type="entry name" value="Pro_CA"/>
    <property type="match status" value="1"/>
</dbReference>
<comment type="cofactor">
    <cofactor evidence="7">
        <name>Zn(2+)</name>
        <dbReference type="ChEBI" id="CHEBI:29105"/>
    </cofactor>
    <text evidence="7">Binds 1 zinc ion per subunit.</text>
</comment>
<dbReference type="SUPFAM" id="SSF53056">
    <property type="entry name" value="beta-carbonic anhydrase, cab"/>
    <property type="match status" value="1"/>
</dbReference>
<dbReference type="PATRIC" id="fig|29536.5.peg.1427"/>
<feature type="chain" id="PRO_5008286894" description="carbonic anhydrase" evidence="8">
    <location>
        <begin position="21"/>
        <end position="259"/>
    </location>
</feature>
<evidence type="ECO:0000256" key="6">
    <source>
        <dbReference type="ARBA" id="ARBA00048348"/>
    </source>
</evidence>
<dbReference type="RefSeq" id="WP_197488942.1">
    <property type="nucleotide sequence ID" value="NZ_JMTM01000035.1"/>
</dbReference>
<keyword evidence="10" id="KW-1185">Reference proteome</keyword>
<dbReference type="EC" id="4.2.1.1" evidence="2"/>
<proteinExistence type="inferred from homology"/>
<dbReference type="Pfam" id="PF00484">
    <property type="entry name" value="Pro_CA"/>
    <property type="match status" value="1"/>
</dbReference>
<dbReference type="GO" id="GO:0004089">
    <property type="term" value="F:carbonate dehydratase activity"/>
    <property type="evidence" value="ECO:0007669"/>
    <property type="project" value="UniProtKB-EC"/>
</dbReference>
<evidence type="ECO:0000256" key="1">
    <source>
        <dbReference type="ARBA" id="ARBA00006217"/>
    </source>
</evidence>
<keyword evidence="8" id="KW-0732">Signal</keyword>
<dbReference type="CDD" id="cd03378">
    <property type="entry name" value="beta_CA_cladeC"/>
    <property type="match status" value="1"/>
</dbReference>
<evidence type="ECO:0000256" key="8">
    <source>
        <dbReference type="SAM" id="SignalP"/>
    </source>
</evidence>
<dbReference type="PANTHER" id="PTHR11002:SF76">
    <property type="entry name" value="CARBONIC ANHYDRASE"/>
    <property type="match status" value="1"/>
</dbReference>
<keyword evidence="3 7" id="KW-0479">Metal-binding</keyword>
<evidence type="ECO:0000256" key="2">
    <source>
        <dbReference type="ARBA" id="ARBA00012925"/>
    </source>
</evidence>
<dbReference type="InterPro" id="IPR036874">
    <property type="entry name" value="Carbonic_anhydrase_sf"/>
</dbReference>
<reference evidence="9 10" key="1">
    <citation type="submission" date="2016-06" db="EMBL/GenBank/DDBJ databases">
        <title>Draft genome sequence of Flavobacterium succinicans strain DD5b.</title>
        <authorList>
            <person name="Poehlein A."/>
            <person name="Daniel R."/>
            <person name="Simeonova D.D."/>
        </authorList>
    </citation>
    <scope>NUCLEOTIDE SEQUENCE [LARGE SCALE GENOMIC DNA]</scope>
    <source>
        <strain evidence="9 10">DD5b</strain>
    </source>
</reference>
<comment type="caution">
    <text evidence="9">The sequence shown here is derived from an EMBL/GenBank/DDBJ whole genome shotgun (WGS) entry which is preliminary data.</text>
</comment>
<comment type="catalytic activity">
    <reaction evidence="6">
        <text>hydrogencarbonate + H(+) = CO2 + H2O</text>
        <dbReference type="Rhea" id="RHEA:10748"/>
        <dbReference type="ChEBI" id="CHEBI:15377"/>
        <dbReference type="ChEBI" id="CHEBI:15378"/>
        <dbReference type="ChEBI" id="CHEBI:16526"/>
        <dbReference type="ChEBI" id="CHEBI:17544"/>
        <dbReference type="EC" id="4.2.1.1"/>
    </reaction>
</comment>
<evidence type="ECO:0000256" key="3">
    <source>
        <dbReference type="ARBA" id="ARBA00022723"/>
    </source>
</evidence>
<evidence type="ECO:0000256" key="4">
    <source>
        <dbReference type="ARBA" id="ARBA00022833"/>
    </source>
</evidence>
<keyword evidence="5 9" id="KW-0456">Lyase</keyword>
<evidence type="ECO:0000313" key="10">
    <source>
        <dbReference type="Proteomes" id="UP000093807"/>
    </source>
</evidence>
<comment type="similarity">
    <text evidence="1">Belongs to the beta-class carbonic anhydrase family.</text>
</comment>
<dbReference type="GO" id="GO:0008270">
    <property type="term" value="F:zinc ion binding"/>
    <property type="evidence" value="ECO:0007669"/>
    <property type="project" value="InterPro"/>
</dbReference>
<dbReference type="Proteomes" id="UP000093807">
    <property type="component" value="Unassembled WGS sequence"/>
</dbReference>
<dbReference type="Gene3D" id="3.40.1050.10">
    <property type="entry name" value="Carbonic anhydrase"/>
    <property type="match status" value="1"/>
</dbReference>
<feature type="signal peptide" evidence="8">
    <location>
        <begin position="1"/>
        <end position="20"/>
    </location>
</feature>
<feature type="binding site" evidence="7">
    <location>
        <position position="156"/>
    </location>
    <ligand>
        <name>Zn(2+)</name>
        <dbReference type="ChEBI" id="CHEBI:29105"/>
    </ligand>
</feature>